<sequence length="249" mass="29097">MADNNNRSFNDILPVDLIRGIFLRVPTRHLARLRCVSKLWNTLISDPNFTKSHFELSLQPPSHTCIFIPNDSTHYYRSIDIHALSQAPNAHAFHSFVPVPTLFIALSHKRISCHHIPKFSTLARRCFSHFRSDFLSGFGYDISRDDYFVLLGWFDHHTIEDGERFEFFSLRSNSWQSLDDAVNAIPHQLRRREQWVPSMFFNGAIHWLHHGFDMDQISLFIQRVSKEGSSSCSRRRKVIQDQESINLDT</sequence>
<dbReference type="EMBL" id="JASCZI010061031">
    <property type="protein sequence ID" value="MED6137328.1"/>
    <property type="molecule type" value="Genomic_DNA"/>
</dbReference>
<reference evidence="2 3" key="1">
    <citation type="journal article" date="2023" name="Plants (Basel)">
        <title>Bridging the Gap: Combining Genomics and Transcriptomics Approaches to Understand Stylosanthes scabra, an Orphan Legume from the Brazilian Caatinga.</title>
        <authorList>
            <person name="Ferreira-Neto J.R.C."/>
            <person name="da Silva M.D."/>
            <person name="Binneck E."/>
            <person name="de Melo N.F."/>
            <person name="da Silva R.H."/>
            <person name="de Melo A.L.T.M."/>
            <person name="Pandolfi V."/>
            <person name="Bustamante F.O."/>
            <person name="Brasileiro-Vidal A.C."/>
            <person name="Benko-Iseppon A.M."/>
        </authorList>
    </citation>
    <scope>NUCLEOTIDE SEQUENCE [LARGE SCALE GENOMIC DNA]</scope>
    <source>
        <tissue evidence="2">Leaves</tissue>
    </source>
</reference>
<proteinExistence type="predicted"/>
<dbReference type="Gene3D" id="1.20.1280.50">
    <property type="match status" value="1"/>
</dbReference>
<dbReference type="Pfam" id="PF00646">
    <property type="entry name" value="F-box"/>
    <property type="match status" value="1"/>
</dbReference>
<evidence type="ECO:0000313" key="3">
    <source>
        <dbReference type="Proteomes" id="UP001341840"/>
    </source>
</evidence>
<feature type="domain" description="F-box" evidence="1">
    <location>
        <begin position="13"/>
        <end position="53"/>
    </location>
</feature>
<dbReference type="InterPro" id="IPR036047">
    <property type="entry name" value="F-box-like_dom_sf"/>
</dbReference>
<accession>A0ABU6SN07</accession>
<dbReference type="InterPro" id="IPR001810">
    <property type="entry name" value="F-box_dom"/>
</dbReference>
<evidence type="ECO:0000313" key="2">
    <source>
        <dbReference type="EMBL" id="MED6137328.1"/>
    </source>
</evidence>
<dbReference type="PANTHER" id="PTHR31111:SF136">
    <property type="entry name" value="F-BOX ASSOCIATED DOMAIN-CONTAINING PROTEIN"/>
    <property type="match status" value="1"/>
</dbReference>
<keyword evidence="3" id="KW-1185">Reference proteome</keyword>
<protein>
    <recommendedName>
        <fullName evidence="1">F-box domain-containing protein</fullName>
    </recommendedName>
</protein>
<dbReference type="Proteomes" id="UP001341840">
    <property type="component" value="Unassembled WGS sequence"/>
</dbReference>
<gene>
    <name evidence="2" type="ORF">PIB30_063948</name>
</gene>
<organism evidence="2 3">
    <name type="scientific">Stylosanthes scabra</name>
    <dbReference type="NCBI Taxonomy" id="79078"/>
    <lineage>
        <taxon>Eukaryota</taxon>
        <taxon>Viridiplantae</taxon>
        <taxon>Streptophyta</taxon>
        <taxon>Embryophyta</taxon>
        <taxon>Tracheophyta</taxon>
        <taxon>Spermatophyta</taxon>
        <taxon>Magnoliopsida</taxon>
        <taxon>eudicotyledons</taxon>
        <taxon>Gunneridae</taxon>
        <taxon>Pentapetalae</taxon>
        <taxon>rosids</taxon>
        <taxon>fabids</taxon>
        <taxon>Fabales</taxon>
        <taxon>Fabaceae</taxon>
        <taxon>Papilionoideae</taxon>
        <taxon>50 kb inversion clade</taxon>
        <taxon>dalbergioids sensu lato</taxon>
        <taxon>Dalbergieae</taxon>
        <taxon>Pterocarpus clade</taxon>
        <taxon>Stylosanthes</taxon>
    </lineage>
</organism>
<dbReference type="SMART" id="SM00256">
    <property type="entry name" value="FBOX"/>
    <property type="match status" value="1"/>
</dbReference>
<evidence type="ECO:0000259" key="1">
    <source>
        <dbReference type="SMART" id="SM00256"/>
    </source>
</evidence>
<dbReference type="CDD" id="cd22157">
    <property type="entry name" value="F-box_AtFBW1-like"/>
    <property type="match status" value="1"/>
</dbReference>
<name>A0ABU6SN07_9FABA</name>
<dbReference type="PANTHER" id="PTHR31111">
    <property type="entry name" value="BNAA05G37150D PROTEIN-RELATED"/>
    <property type="match status" value="1"/>
</dbReference>
<comment type="caution">
    <text evidence="2">The sequence shown here is derived from an EMBL/GenBank/DDBJ whole genome shotgun (WGS) entry which is preliminary data.</text>
</comment>
<dbReference type="SUPFAM" id="SSF81383">
    <property type="entry name" value="F-box domain"/>
    <property type="match status" value="1"/>
</dbReference>